<accession>E8Z6I8</accession>
<feature type="non-terminal residue" evidence="1">
    <location>
        <position position="1"/>
    </location>
</feature>
<dbReference type="EMBL" id="FJ600017">
    <property type="protein sequence ID" value="ACU45068.1"/>
    <property type="molecule type" value="mRNA"/>
</dbReference>
<protein>
    <submittedName>
        <fullName evidence="1">Uncharacterized protein</fullName>
    </submittedName>
</protein>
<sequence length="259" mass="28399">RVSIFKALHKGITSIHQGDSGIVVRNVKIYDVAPNPRTAIGINLNMPGALLHQFWAERTKHAIVLGNGAKIVGGHWMQGGAPFDVNDAGVLVLNPQPVGRVLVDGSYVDNSAIEWSSEAAGPGFAGNVFRGLRVEHALMFQVGEVANLKMFRINSKHNNVGVDDMVVRENTYSPWATTNRLLRWWVSPLAANKIKGMFFDGNTLGGKGLYVDCNPCTFHGKSSSASNRWTIPMEDMRFAFGLEPRRSRVARASSRTRSV</sequence>
<proteinExistence type="evidence at transcript level"/>
<name>E8Z6I8_PFIPI</name>
<reference evidence="1" key="2">
    <citation type="book" date="2010" name="PROCEEDINGS OF 13TH INTERNATIONAL CONFERENCE ON HARMFUL ALGAE" publisher="International Society For The Study of Harmful Algae" city="Hong Kong, China">
        <title>Dinoflagellate meta-transcriptomics enabled by spliced leader.</title>
        <editorList>
            <person name="Unknown A."/>
        </editorList>
        <authorList>
            <person name="Lin S."/>
            <person name="Zhang H."/>
        </authorList>
    </citation>
    <scope>NUCLEOTIDE SEQUENCE</scope>
    <source>
        <strain evidence="1">CCMP1831</strain>
    </source>
</reference>
<dbReference type="AlphaFoldDB" id="E8Z6I8"/>
<reference evidence="1" key="1">
    <citation type="submission" date="2008-12" db="EMBL/GenBank/DDBJ databases">
        <authorList>
            <person name="Zhang H."/>
            <person name="Lin S."/>
        </authorList>
    </citation>
    <scope>NUCLEOTIDE SEQUENCE</scope>
    <source>
        <strain evidence="1">CCMP1831</strain>
    </source>
</reference>
<organism evidence="1">
    <name type="scientific">Pfiesteria piscicida</name>
    <name type="common">Phantom dinoflagellate</name>
    <dbReference type="NCBI Taxonomy" id="71001"/>
    <lineage>
        <taxon>Eukaryota</taxon>
        <taxon>Sar</taxon>
        <taxon>Alveolata</taxon>
        <taxon>Dinophyceae</taxon>
        <taxon>Peridiniales</taxon>
        <taxon>Pfiesteriaceae</taxon>
        <taxon>Pfiesteria</taxon>
    </lineage>
</organism>
<evidence type="ECO:0000313" key="1">
    <source>
        <dbReference type="EMBL" id="ACU45068.1"/>
    </source>
</evidence>